<dbReference type="eggNOG" id="COG1999">
    <property type="taxonomic scope" value="Bacteria"/>
</dbReference>
<keyword evidence="2" id="KW-0186">Copper</keyword>
<comment type="similarity">
    <text evidence="1">Belongs to the SCO1/2 family.</text>
</comment>
<name>I3IQ19_9BACT</name>
<dbReference type="AlphaFoldDB" id="I3IQ19"/>
<accession>I3IQ19</accession>
<keyword evidence="5" id="KW-1185">Reference proteome</keyword>
<reference evidence="4 5" key="1">
    <citation type="journal article" date="2012" name="FEBS Lett.">
        <title>Anammox organism KSU-1 expresses a NirK-type copper-containing nitrite reductase instead of a NirS-type with cytochrome cd1.</title>
        <authorList>
            <person name="Hira D."/>
            <person name="Toh H."/>
            <person name="Migita C.T."/>
            <person name="Okubo H."/>
            <person name="Nishiyama T."/>
            <person name="Hattori M."/>
            <person name="Furukawa K."/>
            <person name="Fujii T."/>
        </authorList>
    </citation>
    <scope>NUCLEOTIDE SEQUENCE [LARGE SCALE GENOMIC DNA]</scope>
</reference>
<dbReference type="PROSITE" id="PS51352">
    <property type="entry name" value="THIOREDOXIN_2"/>
    <property type="match status" value="1"/>
</dbReference>
<dbReference type="Proteomes" id="UP000002985">
    <property type="component" value="Unassembled WGS sequence"/>
</dbReference>
<evidence type="ECO:0000313" key="4">
    <source>
        <dbReference type="EMBL" id="GAB63814.1"/>
    </source>
</evidence>
<evidence type="ECO:0000256" key="2">
    <source>
        <dbReference type="ARBA" id="ARBA00023008"/>
    </source>
</evidence>
<gene>
    <name evidence="4" type="ORF">KSU1_D0505</name>
</gene>
<organism evidence="4 5">
    <name type="scientific">Candidatus Jettenia caeni</name>
    <dbReference type="NCBI Taxonomy" id="247490"/>
    <lineage>
        <taxon>Bacteria</taxon>
        <taxon>Pseudomonadati</taxon>
        <taxon>Planctomycetota</taxon>
        <taxon>Candidatus Brocadiia</taxon>
        <taxon>Candidatus Brocadiales</taxon>
        <taxon>Candidatus Brocadiaceae</taxon>
        <taxon>Candidatus Jettenia</taxon>
    </lineage>
</organism>
<dbReference type="InterPro" id="IPR003782">
    <property type="entry name" value="SCO1/SenC"/>
</dbReference>
<dbReference type="Pfam" id="PF02630">
    <property type="entry name" value="SCO1-SenC"/>
    <property type="match status" value="2"/>
</dbReference>
<dbReference type="OrthoDB" id="9811998at2"/>
<dbReference type="InterPro" id="IPR013766">
    <property type="entry name" value="Thioredoxin_domain"/>
</dbReference>
<evidence type="ECO:0000313" key="5">
    <source>
        <dbReference type="Proteomes" id="UP000002985"/>
    </source>
</evidence>
<sequence length="444" mass="49508">MSKFICSGKESGKRLLRSWQLLVPAVCFFWSGVSFSQDEIKPVPLQPKQAIQAETPECTEQKPCCPPEKKAQKEGGKVAATLNMKIPDVELLNQEGKKVRFYSDLVKDKVVAINFIFTTCTTICPPLSVNFSKVQNLMGNRTGRDFHLISISVDPVNDTPQRLRAWGEKFGAKPGWTFLTGKKQDVDKLLKALKVFTPIKEDHSPLVLVGNGAKGQWTRVNGLAPSAQLVQVIEDMLDNPKKELSGEKDRARKDKREAVAGREIVKLVREVQQNTAVQGGNPAAQKYFSDVELVNQYGDKMRFYSDLIKGKVVIINCFFTECTGICPVMSKNLLAIQEAVGERLGKDVHIISISVDSITDTPQRLKQYADNYHAKPGWYFLSGKKENVDQTLYKLGFFVEERDQHSGQFLIGNDATGLWKKAMGLAKAQELIPMVEGVLNDGIN</sequence>
<evidence type="ECO:0000256" key="1">
    <source>
        <dbReference type="ARBA" id="ARBA00010996"/>
    </source>
</evidence>
<comment type="caution">
    <text evidence="4">The sequence shown here is derived from an EMBL/GenBank/DDBJ whole genome shotgun (WGS) entry which is preliminary data.</text>
</comment>
<dbReference type="InterPro" id="IPR036249">
    <property type="entry name" value="Thioredoxin-like_sf"/>
</dbReference>
<dbReference type="PANTHER" id="PTHR12151">
    <property type="entry name" value="ELECTRON TRANSPORT PROTIN SCO1/SENC FAMILY MEMBER"/>
    <property type="match status" value="1"/>
</dbReference>
<feature type="domain" description="Thioredoxin" evidence="3">
    <location>
        <begin position="80"/>
        <end position="238"/>
    </location>
</feature>
<dbReference type="Gene3D" id="3.40.30.10">
    <property type="entry name" value="Glutaredoxin"/>
    <property type="match status" value="2"/>
</dbReference>
<proteinExistence type="inferred from homology"/>
<dbReference type="STRING" id="247490.KSU1_D0505"/>
<protein>
    <submittedName>
        <fullName evidence="4">Electron transporter protein</fullName>
    </submittedName>
</protein>
<dbReference type="EMBL" id="BAFH01000004">
    <property type="protein sequence ID" value="GAB63814.1"/>
    <property type="molecule type" value="Genomic_DNA"/>
</dbReference>
<evidence type="ECO:0000259" key="3">
    <source>
        <dbReference type="PROSITE" id="PS51352"/>
    </source>
</evidence>
<dbReference type="SUPFAM" id="SSF52833">
    <property type="entry name" value="Thioredoxin-like"/>
    <property type="match status" value="2"/>
</dbReference>
<dbReference type="PANTHER" id="PTHR12151:SF25">
    <property type="entry name" value="LINALOOL DEHYDRATASE_ISOMERASE DOMAIN-CONTAINING PROTEIN"/>
    <property type="match status" value="1"/>
</dbReference>
<dbReference type="CDD" id="cd02968">
    <property type="entry name" value="SCO"/>
    <property type="match status" value="2"/>
</dbReference>